<dbReference type="InterPro" id="IPR050452">
    <property type="entry name" value="Metacaspase"/>
</dbReference>
<feature type="region of interest" description="Disordered" evidence="4">
    <location>
        <begin position="1"/>
        <end position="39"/>
    </location>
</feature>
<sequence length="412" mass="46395">MMWDFGNNDQNRPRSSKRSPSPAFPSPQYANATYAPTNYPTNSSYMPMPMPMPNISSSSPTYQAPSPQYYYPQQPSPGTEVLPRATSPYQVAPQVIIIKRSHHRKHRDGRHRSHSNSHSQPQSHSHSHSHLHSHSPQAPVIPQISHSYSDTAAYLTVPPTINYPQPQRGISYHPSNASIGHHTQPVIPQIRHSHSAAPVLATGTHKLHKQRSFFCSSCTGRKKALCIGINYTGQERALRGCINDANNVRRWLIKYHGFKSEDIVLLTDDTSNRRHLPTRQNLIDAMKWLVRSAKPHDSLFFHYSGHGGQIEDQDGDEADGFDEVIFPLDYKDKGMIVDDELHDIMVSPLPTGCRLTALFDSCHSGTVLDLPYIYSCEGREKKGTYNSTMAKEEAKQRGCDFLVGLPRRSDQR</sequence>
<organism evidence="6 7">
    <name type="scientific">Leucocoprinus birnbaumii</name>
    <dbReference type="NCBI Taxonomy" id="56174"/>
    <lineage>
        <taxon>Eukaryota</taxon>
        <taxon>Fungi</taxon>
        <taxon>Dikarya</taxon>
        <taxon>Basidiomycota</taxon>
        <taxon>Agaricomycotina</taxon>
        <taxon>Agaricomycetes</taxon>
        <taxon>Agaricomycetidae</taxon>
        <taxon>Agaricales</taxon>
        <taxon>Agaricineae</taxon>
        <taxon>Agaricaceae</taxon>
        <taxon>Leucocoprinus</taxon>
    </lineage>
</organism>
<dbReference type="InterPro" id="IPR011600">
    <property type="entry name" value="Pept_C14_caspase"/>
</dbReference>
<proteinExistence type="inferred from homology"/>
<keyword evidence="3" id="KW-0788">Thiol protease</keyword>
<evidence type="ECO:0000313" key="7">
    <source>
        <dbReference type="Proteomes" id="UP001213000"/>
    </source>
</evidence>
<dbReference type="GO" id="GO:0006915">
    <property type="term" value="P:apoptotic process"/>
    <property type="evidence" value="ECO:0007669"/>
    <property type="project" value="UniProtKB-KW"/>
</dbReference>
<evidence type="ECO:0000256" key="2">
    <source>
        <dbReference type="ARBA" id="ARBA00022703"/>
    </source>
</evidence>
<feature type="compositionally biased region" description="Polar residues" evidence="4">
    <location>
        <begin position="28"/>
        <end position="38"/>
    </location>
</feature>
<evidence type="ECO:0000256" key="4">
    <source>
        <dbReference type="SAM" id="MobiDB-lite"/>
    </source>
</evidence>
<dbReference type="GO" id="GO:0006508">
    <property type="term" value="P:proteolysis"/>
    <property type="evidence" value="ECO:0007669"/>
    <property type="project" value="InterPro"/>
</dbReference>
<keyword evidence="3" id="KW-0645">Protease</keyword>
<dbReference type="GO" id="GO:0004197">
    <property type="term" value="F:cysteine-type endopeptidase activity"/>
    <property type="evidence" value="ECO:0007669"/>
    <property type="project" value="InterPro"/>
</dbReference>
<dbReference type="Proteomes" id="UP001213000">
    <property type="component" value="Unassembled WGS sequence"/>
</dbReference>
<evidence type="ECO:0000313" key="6">
    <source>
        <dbReference type="EMBL" id="KAJ3556726.1"/>
    </source>
</evidence>
<dbReference type="GO" id="GO:0005737">
    <property type="term" value="C:cytoplasm"/>
    <property type="evidence" value="ECO:0007669"/>
    <property type="project" value="TreeGrafter"/>
</dbReference>
<name>A0AAD5VI29_9AGAR</name>
<keyword evidence="3" id="KW-0378">Hydrolase</keyword>
<comment type="caution">
    <text evidence="6">The sequence shown here is derived from an EMBL/GenBank/DDBJ whole genome shotgun (WGS) entry which is preliminary data.</text>
</comment>
<evidence type="ECO:0000259" key="5">
    <source>
        <dbReference type="Pfam" id="PF00656"/>
    </source>
</evidence>
<feature type="region of interest" description="Disordered" evidence="4">
    <location>
        <begin position="56"/>
        <end position="84"/>
    </location>
</feature>
<evidence type="ECO:0000256" key="3">
    <source>
        <dbReference type="ARBA" id="ARBA00022807"/>
    </source>
</evidence>
<evidence type="ECO:0000256" key="1">
    <source>
        <dbReference type="ARBA" id="ARBA00009005"/>
    </source>
</evidence>
<feature type="region of interest" description="Disordered" evidence="4">
    <location>
        <begin position="101"/>
        <end position="142"/>
    </location>
</feature>
<comment type="similarity">
    <text evidence="1">Belongs to the peptidase C14B family.</text>
</comment>
<accession>A0AAD5VI29</accession>
<dbReference type="PANTHER" id="PTHR48104">
    <property type="entry name" value="METACASPASE-4"/>
    <property type="match status" value="1"/>
</dbReference>
<dbReference type="InterPro" id="IPR029030">
    <property type="entry name" value="Caspase-like_dom_sf"/>
</dbReference>
<dbReference type="EMBL" id="JANIEX010001551">
    <property type="protein sequence ID" value="KAJ3556726.1"/>
    <property type="molecule type" value="Genomic_DNA"/>
</dbReference>
<reference evidence="6" key="1">
    <citation type="submission" date="2022-07" db="EMBL/GenBank/DDBJ databases">
        <title>Genome Sequence of Leucocoprinus birnbaumii.</title>
        <authorList>
            <person name="Buettner E."/>
        </authorList>
    </citation>
    <scope>NUCLEOTIDE SEQUENCE</scope>
    <source>
        <strain evidence="6">VT141</strain>
    </source>
</reference>
<dbReference type="PANTHER" id="PTHR48104:SF30">
    <property type="entry name" value="METACASPASE-1"/>
    <property type="match status" value="1"/>
</dbReference>
<gene>
    <name evidence="6" type="ORF">NP233_g11913</name>
</gene>
<dbReference type="Gene3D" id="3.40.50.12660">
    <property type="match status" value="1"/>
</dbReference>
<feature type="compositionally biased region" description="Basic residues" evidence="4">
    <location>
        <begin position="101"/>
        <end position="115"/>
    </location>
</feature>
<keyword evidence="7" id="KW-1185">Reference proteome</keyword>
<dbReference type="SUPFAM" id="SSF52129">
    <property type="entry name" value="Caspase-like"/>
    <property type="match status" value="1"/>
</dbReference>
<protein>
    <recommendedName>
        <fullName evidence="5">Peptidase C14 caspase domain-containing protein</fullName>
    </recommendedName>
</protein>
<feature type="domain" description="Peptidase C14 caspase" evidence="5">
    <location>
        <begin position="221"/>
        <end position="386"/>
    </location>
</feature>
<dbReference type="Pfam" id="PF00656">
    <property type="entry name" value="Peptidase_C14"/>
    <property type="match status" value="1"/>
</dbReference>
<dbReference type="AlphaFoldDB" id="A0AAD5VI29"/>
<feature type="compositionally biased region" description="Low complexity" evidence="4">
    <location>
        <begin position="56"/>
        <end position="77"/>
    </location>
</feature>
<keyword evidence="2" id="KW-0053">Apoptosis</keyword>